<feature type="non-terminal residue" evidence="1">
    <location>
        <position position="56"/>
    </location>
</feature>
<evidence type="ECO:0000313" key="2">
    <source>
        <dbReference type="Proteomes" id="UP000266188"/>
    </source>
</evidence>
<reference evidence="2" key="1">
    <citation type="submission" date="2017-02" db="EMBL/GenBank/DDBJ databases">
        <authorList>
            <person name="Tafer H."/>
            <person name="Lopandic K."/>
        </authorList>
    </citation>
    <scope>NUCLEOTIDE SEQUENCE [LARGE SCALE GENOMIC DNA]</scope>
    <source>
        <strain evidence="2">CBS 366.77</strain>
    </source>
</reference>
<name>A0A3A2Z0P4_9EURO</name>
<gene>
    <name evidence="1" type="ORF">PHISCL_11207</name>
</gene>
<dbReference type="EMBL" id="MVGC01004851">
    <property type="protein sequence ID" value="RJE16456.1"/>
    <property type="molecule type" value="Genomic_DNA"/>
</dbReference>
<proteinExistence type="predicted"/>
<dbReference type="AlphaFoldDB" id="A0A3A2Z0P4"/>
<dbReference type="Proteomes" id="UP000266188">
    <property type="component" value="Unassembled WGS sequence"/>
</dbReference>
<organism evidence="1 2">
    <name type="scientific">Aspergillus sclerotialis</name>
    <dbReference type="NCBI Taxonomy" id="2070753"/>
    <lineage>
        <taxon>Eukaryota</taxon>
        <taxon>Fungi</taxon>
        <taxon>Dikarya</taxon>
        <taxon>Ascomycota</taxon>
        <taxon>Pezizomycotina</taxon>
        <taxon>Eurotiomycetes</taxon>
        <taxon>Eurotiomycetidae</taxon>
        <taxon>Eurotiales</taxon>
        <taxon>Aspergillaceae</taxon>
        <taxon>Aspergillus</taxon>
        <taxon>Aspergillus subgen. Polypaecilum</taxon>
    </lineage>
</organism>
<sequence length="56" mass="5989">MEPITDEAARAAALDPSDLPGCEKAITPQCLMSLYNFGDYQAVKESGSTLSFASYL</sequence>
<evidence type="ECO:0000313" key="1">
    <source>
        <dbReference type="EMBL" id="RJE16456.1"/>
    </source>
</evidence>
<protein>
    <submittedName>
        <fullName evidence="1">Uncharacterized protein</fullName>
    </submittedName>
</protein>
<accession>A0A3A2Z0P4</accession>
<dbReference type="OrthoDB" id="409122at2759"/>
<keyword evidence="2" id="KW-1185">Reference proteome</keyword>
<comment type="caution">
    <text evidence="1">The sequence shown here is derived from an EMBL/GenBank/DDBJ whole genome shotgun (WGS) entry which is preliminary data.</text>
</comment>